<dbReference type="Proteomes" id="UP000677913">
    <property type="component" value="Unassembled WGS sequence"/>
</dbReference>
<evidence type="ECO:0000256" key="1">
    <source>
        <dbReference type="SAM" id="SignalP"/>
    </source>
</evidence>
<keyword evidence="3" id="KW-1185">Reference proteome</keyword>
<dbReference type="AlphaFoldDB" id="A0A8J7WR18"/>
<evidence type="ECO:0000313" key="2">
    <source>
        <dbReference type="EMBL" id="MBS2964559.1"/>
    </source>
</evidence>
<feature type="signal peptide" evidence="1">
    <location>
        <begin position="1"/>
        <end position="17"/>
    </location>
</feature>
<reference evidence="2" key="1">
    <citation type="submission" date="2021-04" db="EMBL/GenBank/DDBJ databases">
        <title>Genome based classification of Actinospica acidithermotolerans sp. nov., an actinobacterium isolated from an Indonesian hot spring.</title>
        <authorList>
            <person name="Kusuma A.B."/>
            <person name="Putra K.E."/>
            <person name="Nafisah S."/>
            <person name="Loh J."/>
            <person name="Nouioui I."/>
            <person name="Goodfellow M."/>
        </authorList>
    </citation>
    <scope>NUCLEOTIDE SEQUENCE</scope>
    <source>
        <strain evidence="2">DSM 45618</strain>
    </source>
</reference>
<evidence type="ECO:0000313" key="3">
    <source>
        <dbReference type="Proteomes" id="UP000677913"/>
    </source>
</evidence>
<organism evidence="2 3">
    <name type="scientific">Actinocrinis puniceicyclus</name>
    <dbReference type="NCBI Taxonomy" id="977794"/>
    <lineage>
        <taxon>Bacteria</taxon>
        <taxon>Bacillati</taxon>
        <taxon>Actinomycetota</taxon>
        <taxon>Actinomycetes</taxon>
        <taxon>Catenulisporales</taxon>
        <taxon>Actinospicaceae</taxon>
        <taxon>Actinocrinis</taxon>
    </lineage>
</organism>
<dbReference type="EMBL" id="JAGSXH010000053">
    <property type="protein sequence ID" value="MBS2964559.1"/>
    <property type="molecule type" value="Genomic_DNA"/>
</dbReference>
<comment type="caution">
    <text evidence="2">The sequence shown here is derived from an EMBL/GenBank/DDBJ whole genome shotgun (WGS) entry which is preliminary data.</text>
</comment>
<gene>
    <name evidence="2" type="ORF">KGA66_16000</name>
</gene>
<dbReference type="RefSeq" id="WP_211468920.1">
    <property type="nucleotide sequence ID" value="NZ_JAGSXH010000053.1"/>
</dbReference>
<accession>A0A8J7WR18</accession>
<sequence>MACAASAFVLVGTNAQAAPTPGVSKTGSTVDGVFAHLAAVHGAHGGGLFSSAEGQQVRAALKAAGASGSGSGVVVHKAAGNGSVSPNVVPPPDPGSDCTGYFNDEPAADVYLQESWTSIPWGVYLTDANAGLGVVAFNNQTWADNREQNGYSTHVEPWDYTFHANLGNPFSVKGGGDYLMGPGASVSFYWYWNSVADPGSGGYAWVNCTYEPDVN</sequence>
<name>A0A8J7WR18_9ACTN</name>
<proteinExistence type="predicted"/>
<protein>
    <submittedName>
        <fullName evidence="2">Uncharacterized protein</fullName>
    </submittedName>
</protein>
<keyword evidence="1" id="KW-0732">Signal</keyword>
<feature type="chain" id="PRO_5035177933" evidence="1">
    <location>
        <begin position="18"/>
        <end position="215"/>
    </location>
</feature>